<reference evidence="1" key="1">
    <citation type="submission" date="2014-09" db="EMBL/GenBank/DDBJ databases">
        <authorList>
            <person name="Magalhaes I.L.F."/>
            <person name="Oliveira U."/>
            <person name="Santos F.R."/>
            <person name="Vidigal T.H.D.A."/>
            <person name="Brescovit A.D."/>
            <person name="Santos A.J."/>
        </authorList>
    </citation>
    <scope>NUCLEOTIDE SEQUENCE</scope>
    <source>
        <tissue evidence="1">Shoot tissue taken approximately 20 cm above the soil surface</tissue>
    </source>
</reference>
<evidence type="ECO:0000313" key="1">
    <source>
        <dbReference type="EMBL" id="JAE27435.1"/>
    </source>
</evidence>
<proteinExistence type="predicted"/>
<dbReference type="EMBL" id="GBRH01170461">
    <property type="protein sequence ID" value="JAE27435.1"/>
    <property type="molecule type" value="Transcribed_RNA"/>
</dbReference>
<accession>A0A0A9GQK9</accession>
<dbReference type="AlphaFoldDB" id="A0A0A9GQK9"/>
<organism evidence="1">
    <name type="scientific">Arundo donax</name>
    <name type="common">Giant reed</name>
    <name type="synonym">Donax arundinaceus</name>
    <dbReference type="NCBI Taxonomy" id="35708"/>
    <lineage>
        <taxon>Eukaryota</taxon>
        <taxon>Viridiplantae</taxon>
        <taxon>Streptophyta</taxon>
        <taxon>Embryophyta</taxon>
        <taxon>Tracheophyta</taxon>
        <taxon>Spermatophyta</taxon>
        <taxon>Magnoliopsida</taxon>
        <taxon>Liliopsida</taxon>
        <taxon>Poales</taxon>
        <taxon>Poaceae</taxon>
        <taxon>PACMAD clade</taxon>
        <taxon>Arundinoideae</taxon>
        <taxon>Arundineae</taxon>
        <taxon>Arundo</taxon>
    </lineage>
</organism>
<name>A0A0A9GQK9_ARUDO</name>
<protein>
    <submittedName>
        <fullName evidence="1">Uncharacterized protein</fullName>
    </submittedName>
</protein>
<sequence length="43" mass="4984">MNQCSKKNNSISHFIIKNKYQSSTIKCIILYDTKKYVTVILSS</sequence>
<reference evidence="1" key="2">
    <citation type="journal article" date="2015" name="Data Brief">
        <title>Shoot transcriptome of the giant reed, Arundo donax.</title>
        <authorList>
            <person name="Barrero R.A."/>
            <person name="Guerrero F.D."/>
            <person name="Moolhuijzen P."/>
            <person name="Goolsby J.A."/>
            <person name="Tidwell J."/>
            <person name="Bellgard S.E."/>
            <person name="Bellgard M.I."/>
        </authorList>
    </citation>
    <scope>NUCLEOTIDE SEQUENCE</scope>
    <source>
        <tissue evidence="1">Shoot tissue taken approximately 20 cm above the soil surface</tissue>
    </source>
</reference>